<feature type="signal peptide" evidence="1">
    <location>
        <begin position="1"/>
        <end position="21"/>
    </location>
</feature>
<keyword evidence="1" id="KW-0732">Signal</keyword>
<accession>A0ABS5IBH7</accession>
<evidence type="ECO:0000256" key="1">
    <source>
        <dbReference type="SAM" id="SignalP"/>
    </source>
</evidence>
<gene>
    <name evidence="2" type="ORF">KEC16_08640</name>
</gene>
<protein>
    <submittedName>
        <fullName evidence="2">Uncharacterized protein</fullName>
    </submittedName>
</protein>
<comment type="caution">
    <text evidence="2">The sequence shown here is derived from an EMBL/GenBank/DDBJ whole genome shotgun (WGS) entry which is preliminary data.</text>
</comment>
<evidence type="ECO:0000313" key="3">
    <source>
        <dbReference type="Proteomes" id="UP000680714"/>
    </source>
</evidence>
<evidence type="ECO:0000313" key="2">
    <source>
        <dbReference type="EMBL" id="MBR9971782.1"/>
    </source>
</evidence>
<dbReference type="EMBL" id="JAGTUF010000006">
    <property type="protein sequence ID" value="MBR9971782.1"/>
    <property type="molecule type" value="Genomic_DNA"/>
</dbReference>
<sequence>MIRRLVLCACLAILPISAAGAEQIGCPDLAQAVQVGDCPSEAQLKYSYAGYCSDDARMYDKDNGNTCVTLEDFKKLKNHALWEAGDFQGYLHCGRTPEQTRALKLTEVKVAPAGKLTRVVCTYEDGAQMVLRTRRACTEAEGKITCD</sequence>
<feature type="chain" id="PRO_5045364092" evidence="1">
    <location>
        <begin position="22"/>
        <end position="147"/>
    </location>
</feature>
<dbReference type="RefSeq" id="WP_211547883.1">
    <property type="nucleotide sequence ID" value="NZ_JAGTUF010000006.1"/>
</dbReference>
<dbReference type="Proteomes" id="UP000680714">
    <property type="component" value="Unassembled WGS sequence"/>
</dbReference>
<reference evidence="2 3" key="1">
    <citation type="submission" date="2021-04" db="EMBL/GenBank/DDBJ databases">
        <title>Magnetospirillum sulfuroxidans sp. nov., a facultative chemolithoautotrophic sulfur-oxidizing alphaproteobacterium isolated from freshwater sediment and proposals for Paramagetospirillum gen. nov., and Magnetospirillaceae fam. nov.</title>
        <authorList>
            <person name="Koziaeva V."/>
            <person name="Geelhoed J.S."/>
            <person name="Sorokin D.Y."/>
            <person name="Grouzdev D.S."/>
        </authorList>
    </citation>
    <scope>NUCLEOTIDE SEQUENCE [LARGE SCALE GENOMIC DNA]</scope>
    <source>
        <strain evidence="2 3">J10</strain>
    </source>
</reference>
<name>A0ABS5IBH7_9PROT</name>
<organism evidence="2 3">
    <name type="scientific">Magnetospirillum sulfuroxidans</name>
    <dbReference type="NCBI Taxonomy" id="611300"/>
    <lineage>
        <taxon>Bacteria</taxon>
        <taxon>Pseudomonadati</taxon>
        <taxon>Pseudomonadota</taxon>
        <taxon>Alphaproteobacteria</taxon>
        <taxon>Rhodospirillales</taxon>
        <taxon>Rhodospirillaceae</taxon>
        <taxon>Magnetospirillum</taxon>
    </lineage>
</organism>
<proteinExistence type="predicted"/>
<keyword evidence="3" id="KW-1185">Reference proteome</keyword>